<dbReference type="Gramene" id="ERN05481">
    <property type="protein sequence ID" value="ERN05481"/>
    <property type="gene ID" value="AMTR_s00007p00253260"/>
</dbReference>
<evidence type="ECO:0000313" key="1">
    <source>
        <dbReference type="EMBL" id="ERN05481.1"/>
    </source>
</evidence>
<keyword evidence="2" id="KW-1185">Reference proteome</keyword>
<accession>W1PCX1</accession>
<protein>
    <recommendedName>
        <fullName evidence="3">CCHC-type domain-containing protein</fullName>
    </recommendedName>
</protein>
<dbReference type="HOGENOM" id="CLU_1984542_0_0_1"/>
<gene>
    <name evidence="1" type="ORF">AMTR_s00007p00253260</name>
</gene>
<proteinExistence type="predicted"/>
<evidence type="ECO:0008006" key="3">
    <source>
        <dbReference type="Google" id="ProtNLM"/>
    </source>
</evidence>
<dbReference type="AlphaFoldDB" id="W1PCX1"/>
<reference evidence="2" key="1">
    <citation type="journal article" date="2013" name="Science">
        <title>The Amborella genome and the evolution of flowering plants.</title>
        <authorList>
            <consortium name="Amborella Genome Project"/>
        </authorList>
    </citation>
    <scope>NUCLEOTIDE SEQUENCE [LARGE SCALE GENOMIC DNA]</scope>
</reference>
<dbReference type="Proteomes" id="UP000017836">
    <property type="component" value="Unassembled WGS sequence"/>
</dbReference>
<organism evidence="1 2">
    <name type="scientific">Amborella trichopoda</name>
    <dbReference type="NCBI Taxonomy" id="13333"/>
    <lineage>
        <taxon>Eukaryota</taxon>
        <taxon>Viridiplantae</taxon>
        <taxon>Streptophyta</taxon>
        <taxon>Embryophyta</taxon>
        <taxon>Tracheophyta</taxon>
        <taxon>Spermatophyta</taxon>
        <taxon>Magnoliopsida</taxon>
        <taxon>Amborellales</taxon>
        <taxon>Amborellaceae</taxon>
        <taxon>Amborella</taxon>
    </lineage>
</organism>
<sequence length="126" mass="14558">MAKKNNNKVPTKNVKKRFHPKNSYKFKKFYNCNKFGHTTKFCREPKKKNVGQGSGSKEFSFVVKESLMVSPFDEWWVDSRGIRHITSTKSNMVEFKEKGDGVEKLFMGSSCFEKGQLSFHSHPVAI</sequence>
<dbReference type="EMBL" id="KI394011">
    <property type="protein sequence ID" value="ERN05481.1"/>
    <property type="molecule type" value="Genomic_DNA"/>
</dbReference>
<name>W1PCX1_AMBTC</name>
<evidence type="ECO:0000313" key="2">
    <source>
        <dbReference type="Proteomes" id="UP000017836"/>
    </source>
</evidence>